<evidence type="ECO:0000313" key="8">
    <source>
        <dbReference type="EMBL" id="RBP95998.1"/>
    </source>
</evidence>
<dbReference type="PANTHER" id="PTHR23523:SF2">
    <property type="entry name" value="2-NITROIMIDAZOLE TRANSPORTER"/>
    <property type="match status" value="1"/>
</dbReference>
<evidence type="ECO:0000256" key="1">
    <source>
        <dbReference type="ARBA" id="ARBA00004651"/>
    </source>
</evidence>
<evidence type="ECO:0000256" key="3">
    <source>
        <dbReference type="ARBA" id="ARBA00022692"/>
    </source>
</evidence>
<feature type="transmembrane region" description="Helical" evidence="6">
    <location>
        <begin position="49"/>
        <end position="67"/>
    </location>
</feature>
<dbReference type="InterPro" id="IPR020846">
    <property type="entry name" value="MFS_dom"/>
</dbReference>
<dbReference type="Pfam" id="PF07690">
    <property type="entry name" value="MFS_1"/>
    <property type="match status" value="1"/>
</dbReference>
<gene>
    <name evidence="8" type="ORF">DFO70_102325</name>
</gene>
<feature type="transmembrane region" description="Helical" evidence="6">
    <location>
        <begin position="103"/>
        <end position="121"/>
    </location>
</feature>
<feature type="transmembrane region" description="Helical" evidence="6">
    <location>
        <begin position="370"/>
        <end position="395"/>
    </location>
</feature>
<organism evidence="8 9">
    <name type="scientific">Cytobacillus firmus</name>
    <name type="common">Bacillus firmus</name>
    <dbReference type="NCBI Taxonomy" id="1399"/>
    <lineage>
        <taxon>Bacteria</taxon>
        <taxon>Bacillati</taxon>
        <taxon>Bacillota</taxon>
        <taxon>Bacilli</taxon>
        <taxon>Bacillales</taxon>
        <taxon>Bacillaceae</taxon>
        <taxon>Cytobacillus</taxon>
    </lineage>
</organism>
<feature type="transmembrane region" description="Helical" evidence="6">
    <location>
        <begin position="345"/>
        <end position="364"/>
    </location>
</feature>
<keyword evidence="5 6" id="KW-0472">Membrane</keyword>
<dbReference type="PROSITE" id="PS50850">
    <property type="entry name" value="MFS"/>
    <property type="match status" value="1"/>
</dbReference>
<comment type="caution">
    <text evidence="8">The sequence shown here is derived from an EMBL/GenBank/DDBJ whole genome shotgun (WGS) entry which is preliminary data.</text>
</comment>
<dbReference type="CDD" id="cd17339">
    <property type="entry name" value="MFS_NIMT_CynX_like"/>
    <property type="match status" value="1"/>
</dbReference>
<feature type="transmembrane region" description="Helical" evidence="6">
    <location>
        <begin position="79"/>
        <end position="97"/>
    </location>
</feature>
<feature type="transmembrane region" description="Helical" evidence="6">
    <location>
        <begin position="248"/>
        <end position="266"/>
    </location>
</feature>
<dbReference type="InterPro" id="IPR011701">
    <property type="entry name" value="MFS"/>
</dbReference>
<dbReference type="InterPro" id="IPR052524">
    <property type="entry name" value="MFS_Cyanate_Porter"/>
</dbReference>
<proteinExistence type="predicted"/>
<keyword evidence="2" id="KW-0813">Transport</keyword>
<protein>
    <submittedName>
        <fullName evidence="8">CP family cyanate transporter-like MFS transporter</fullName>
    </submittedName>
</protein>
<comment type="subcellular location">
    <subcellularLocation>
        <location evidence="1">Cell membrane</location>
        <topology evidence="1">Multi-pass membrane protein</topology>
    </subcellularLocation>
</comment>
<dbReference type="InterPro" id="IPR036259">
    <property type="entry name" value="MFS_trans_sf"/>
</dbReference>
<feature type="transmembrane region" description="Helical" evidence="6">
    <location>
        <begin position="12"/>
        <end position="29"/>
    </location>
</feature>
<feature type="transmembrane region" description="Helical" evidence="6">
    <location>
        <begin position="278"/>
        <end position="295"/>
    </location>
</feature>
<feature type="transmembrane region" description="Helical" evidence="6">
    <location>
        <begin position="301"/>
        <end position="325"/>
    </location>
</feature>
<evidence type="ECO:0000256" key="5">
    <source>
        <dbReference type="ARBA" id="ARBA00023136"/>
    </source>
</evidence>
<dbReference type="PANTHER" id="PTHR23523">
    <property type="match status" value="1"/>
</dbReference>
<evidence type="ECO:0000259" key="7">
    <source>
        <dbReference type="PROSITE" id="PS50850"/>
    </source>
</evidence>
<keyword evidence="3 6" id="KW-0812">Transmembrane</keyword>
<evidence type="ECO:0000256" key="6">
    <source>
        <dbReference type="SAM" id="Phobius"/>
    </source>
</evidence>
<dbReference type="SUPFAM" id="SSF103473">
    <property type="entry name" value="MFS general substrate transporter"/>
    <property type="match status" value="1"/>
</dbReference>
<sequence>MRSSAKFDSKTFFLMAGIIFVAFNLRPAITSVGPLIGAIRDETGISNSAAGLLTTLPLVAFALLSPFVPRIAQKLGSEWSILLGLTILGAGIAARSLGMLPPLYIGTILIGLGVGLCNVLLPGMVKEKFPQKVGLLTGIYTFSMGVCAGLAPGFSIPIAEDLGLGWRLSLGIWTILILIAIIVWLPQIRLRKKKTGVPKGSAPKGSIWSSPIAWQVTLFMGLQSMVYFSTTTWLPEILHSQGREIAAAGWMVTVFQFSGLPVNFIIPVLADRLPNQKGIALGIGIFTFTGITGLLMNVNAIISNISIVLLGIGLGAAISHSLTLIGLRAENAKQAASLSGMAQSVGYLLAAAGPILIGSLYDLFHTWTVPLIFLMVITAIFTISGIGAGRAQFVLQDKHHKQKKTASTIA</sequence>
<feature type="transmembrane region" description="Helical" evidence="6">
    <location>
        <begin position="133"/>
        <end position="158"/>
    </location>
</feature>
<keyword evidence="4 6" id="KW-1133">Transmembrane helix</keyword>
<feature type="transmembrane region" description="Helical" evidence="6">
    <location>
        <begin position="164"/>
        <end position="185"/>
    </location>
</feature>
<evidence type="ECO:0000313" key="9">
    <source>
        <dbReference type="Proteomes" id="UP000252731"/>
    </source>
</evidence>
<name>A0A366K4C7_CYTFI</name>
<evidence type="ECO:0000256" key="2">
    <source>
        <dbReference type="ARBA" id="ARBA00022448"/>
    </source>
</evidence>
<evidence type="ECO:0000256" key="4">
    <source>
        <dbReference type="ARBA" id="ARBA00022989"/>
    </source>
</evidence>
<feature type="domain" description="Major facilitator superfamily (MFS) profile" evidence="7">
    <location>
        <begin position="10"/>
        <end position="390"/>
    </location>
</feature>
<dbReference type="AlphaFoldDB" id="A0A366K4C7"/>
<feature type="transmembrane region" description="Helical" evidence="6">
    <location>
        <begin position="206"/>
        <end position="228"/>
    </location>
</feature>
<accession>A0A366K4C7</accession>
<dbReference type="GO" id="GO:0022857">
    <property type="term" value="F:transmembrane transporter activity"/>
    <property type="evidence" value="ECO:0007669"/>
    <property type="project" value="InterPro"/>
</dbReference>
<keyword evidence="9" id="KW-1185">Reference proteome</keyword>
<dbReference type="Gene3D" id="1.20.1250.20">
    <property type="entry name" value="MFS general substrate transporter like domains"/>
    <property type="match status" value="2"/>
</dbReference>
<dbReference type="GO" id="GO:0005886">
    <property type="term" value="C:plasma membrane"/>
    <property type="evidence" value="ECO:0007669"/>
    <property type="project" value="UniProtKB-SubCell"/>
</dbReference>
<reference evidence="8 9" key="1">
    <citation type="submission" date="2018-06" db="EMBL/GenBank/DDBJ databases">
        <title>Freshwater and sediment microbial communities from various areas in North America, analyzing microbe dynamics in response to fracking.</title>
        <authorList>
            <person name="Lamendella R."/>
        </authorList>
    </citation>
    <scope>NUCLEOTIDE SEQUENCE [LARGE SCALE GENOMIC DNA]</scope>
    <source>
        <strain evidence="8 9">14_TX</strain>
    </source>
</reference>
<dbReference type="EMBL" id="QNSF01000002">
    <property type="protein sequence ID" value="RBP95998.1"/>
    <property type="molecule type" value="Genomic_DNA"/>
</dbReference>
<dbReference type="Proteomes" id="UP000252731">
    <property type="component" value="Unassembled WGS sequence"/>
</dbReference>